<gene>
    <name evidence="1" type="ORF">SAOR_14390</name>
</gene>
<dbReference type="Proteomes" id="UP000283993">
    <property type="component" value="Unassembled WGS sequence"/>
</dbReference>
<protein>
    <submittedName>
        <fullName evidence="1">Uncharacterized protein</fullName>
    </submittedName>
</protein>
<evidence type="ECO:0000313" key="2">
    <source>
        <dbReference type="Proteomes" id="UP000283993"/>
    </source>
</evidence>
<keyword evidence="2" id="KW-1185">Reference proteome</keyword>
<sequence>MKWREEAVMAIDAIGFGRIVMVQVPFSGAYLEQEQCVLVLAFWIDWFVLAESESAGGTWQA</sequence>
<name>A0A423PGL0_9GAMM</name>
<dbReference type="AlphaFoldDB" id="A0A423PGL0"/>
<organism evidence="1 2">
    <name type="scientific">Salinisphaera orenii MK-B5</name>
    <dbReference type="NCBI Taxonomy" id="856730"/>
    <lineage>
        <taxon>Bacteria</taxon>
        <taxon>Pseudomonadati</taxon>
        <taxon>Pseudomonadota</taxon>
        <taxon>Gammaproteobacteria</taxon>
        <taxon>Salinisphaerales</taxon>
        <taxon>Salinisphaeraceae</taxon>
        <taxon>Salinisphaera</taxon>
    </lineage>
</organism>
<comment type="caution">
    <text evidence="1">The sequence shown here is derived from an EMBL/GenBank/DDBJ whole genome shotgun (WGS) entry which is preliminary data.</text>
</comment>
<dbReference type="EMBL" id="AYKH01000041">
    <property type="protein sequence ID" value="ROO24761.1"/>
    <property type="molecule type" value="Genomic_DNA"/>
</dbReference>
<proteinExistence type="predicted"/>
<evidence type="ECO:0000313" key="1">
    <source>
        <dbReference type="EMBL" id="ROO24761.1"/>
    </source>
</evidence>
<accession>A0A423PGL0</accession>
<reference evidence="1 2" key="1">
    <citation type="submission" date="2013-10" db="EMBL/GenBank/DDBJ databases">
        <title>Salinisphaera orenii MK-B5 Genome Sequencing.</title>
        <authorList>
            <person name="Lai Q."/>
            <person name="Li C."/>
            <person name="Shao Z."/>
        </authorList>
    </citation>
    <scope>NUCLEOTIDE SEQUENCE [LARGE SCALE GENOMIC DNA]</scope>
    <source>
        <strain evidence="1 2">MK-B5</strain>
    </source>
</reference>